<feature type="signal peptide" evidence="1">
    <location>
        <begin position="1"/>
        <end position="29"/>
    </location>
</feature>
<dbReference type="AlphaFoldDB" id="A0A2S6IHY2"/>
<keyword evidence="1" id="KW-0732">Signal</keyword>
<protein>
    <recommendedName>
        <fullName evidence="4">Htaa protein</fullName>
    </recommendedName>
</protein>
<reference evidence="2 3" key="1">
    <citation type="submission" date="2018-02" db="EMBL/GenBank/DDBJ databases">
        <title>Genomic Encyclopedia of Archaeal and Bacterial Type Strains, Phase II (KMG-II): from individual species to whole genera.</title>
        <authorList>
            <person name="Goeker M."/>
        </authorList>
    </citation>
    <scope>NUCLEOTIDE SEQUENCE [LARGE SCALE GENOMIC DNA]</scope>
    <source>
        <strain evidence="2 3">DSM 22857</strain>
    </source>
</reference>
<evidence type="ECO:0008006" key="4">
    <source>
        <dbReference type="Google" id="ProtNLM"/>
    </source>
</evidence>
<comment type="caution">
    <text evidence="2">The sequence shown here is derived from an EMBL/GenBank/DDBJ whole genome shotgun (WGS) entry which is preliminary data.</text>
</comment>
<proteinExistence type="predicted"/>
<gene>
    <name evidence="2" type="ORF">CLV92_10977</name>
</gene>
<accession>A0A2S6IHY2</accession>
<evidence type="ECO:0000256" key="1">
    <source>
        <dbReference type="SAM" id="SignalP"/>
    </source>
</evidence>
<keyword evidence="3" id="KW-1185">Reference proteome</keyword>
<dbReference type="RefSeq" id="WP_104433347.1">
    <property type="nucleotide sequence ID" value="NZ_PTJD01000009.1"/>
</dbReference>
<name>A0A2S6IHY2_9ACTN</name>
<dbReference type="Proteomes" id="UP000239485">
    <property type="component" value="Unassembled WGS sequence"/>
</dbReference>
<organism evidence="2 3">
    <name type="scientific">Kineococcus xinjiangensis</name>
    <dbReference type="NCBI Taxonomy" id="512762"/>
    <lineage>
        <taxon>Bacteria</taxon>
        <taxon>Bacillati</taxon>
        <taxon>Actinomycetota</taxon>
        <taxon>Actinomycetes</taxon>
        <taxon>Kineosporiales</taxon>
        <taxon>Kineosporiaceae</taxon>
        <taxon>Kineococcus</taxon>
    </lineage>
</organism>
<dbReference type="EMBL" id="PTJD01000009">
    <property type="protein sequence ID" value="PPK93801.1"/>
    <property type="molecule type" value="Genomic_DNA"/>
</dbReference>
<evidence type="ECO:0000313" key="3">
    <source>
        <dbReference type="Proteomes" id="UP000239485"/>
    </source>
</evidence>
<evidence type="ECO:0000313" key="2">
    <source>
        <dbReference type="EMBL" id="PPK93801.1"/>
    </source>
</evidence>
<feature type="chain" id="PRO_5015728432" description="Htaa protein" evidence="1">
    <location>
        <begin position="30"/>
        <end position="225"/>
    </location>
</feature>
<sequence length="225" mass="23637">MSVRTTLTAATAALVLPGVLVATAGQAAAAPKDSASSKRTVSSAFVDWTEEDRDNVLGLPGNVHVGFLKIKSTTQYTKVWGQIIDFECAPGELPGGHGEESTCEHVQVRYLDSSDMTLVVDTRAGTAKATGEITVSNGGHGEPGEVLAVVPATIDLRSTTPMASFTRTETWTDGSTSYRSRVRGTASGEVIVGGALGRMGFADDADDVSYGSFEKYTEISRERVG</sequence>
<dbReference type="OrthoDB" id="9957722at2"/>